<protein>
    <recommendedName>
        <fullName evidence="5">Prepilin-type N-terminal cleavage/methylation domain-containing protein</fullName>
    </recommendedName>
</protein>
<name>A0A1D8GBA8_9FIRM</name>
<accession>A0A1D8GBA8</accession>
<feature type="transmembrane region" description="Helical" evidence="2">
    <location>
        <begin position="12"/>
        <end position="34"/>
    </location>
</feature>
<evidence type="ECO:0000313" key="4">
    <source>
        <dbReference type="Proteomes" id="UP000095743"/>
    </source>
</evidence>
<proteinExistence type="predicted"/>
<reference evidence="3 4" key="1">
    <citation type="submission" date="2016-09" db="EMBL/GenBank/DDBJ databases">
        <title>Genomic analysis reveals versatility of anaerobic energy metabolism of Geosporobacter ferrireducens IRF9 of phylum Firmicutes.</title>
        <authorList>
            <person name="Kim S.-J."/>
        </authorList>
    </citation>
    <scope>NUCLEOTIDE SEQUENCE [LARGE SCALE GENOMIC DNA]</scope>
    <source>
        <strain evidence="3 4">IRF9</strain>
    </source>
</reference>
<evidence type="ECO:0000313" key="3">
    <source>
        <dbReference type="EMBL" id="AOT68178.1"/>
    </source>
</evidence>
<dbReference type="OrthoDB" id="1819208at2"/>
<dbReference type="InterPro" id="IPR012902">
    <property type="entry name" value="N_methyl_site"/>
</dbReference>
<keyword evidence="4" id="KW-1185">Reference proteome</keyword>
<evidence type="ECO:0008006" key="5">
    <source>
        <dbReference type="Google" id="ProtNLM"/>
    </source>
</evidence>
<keyword evidence="2" id="KW-1133">Transmembrane helix</keyword>
<dbReference type="NCBIfam" id="TIGR02532">
    <property type="entry name" value="IV_pilin_GFxxxE"/>
    <property type="match status" value="1"/>
</dbReference>
<dbReference type="InterPro" id="IPR045584">
    <property type="entry name" value="Pilin-like"/>
</dbReference>
<evidence type="ECO:0000256" key="1">
    <source>
        <dbReference type="SAM" id="MobiDB-lite"/>
    </source>
</evidence>
<dbReference type="Proteomes" id="UP000095743">
    <property type="component" value="Chromosome"/>
</dbReference>
<feature type="region of interest" description="Disordered" evidence="1">
    <location>
        <begin position="116"/>
        <end position="135"/>
    </location>
</feature>
<keyword evidence="2" id="KW-0472">Membrane</keyword>
<dbReference type="AlphaFoldDB" id="A0A1D8GBA8"/>
<evidence type="ECO:0000256" key="2">
    <source>
        <dbReference type="SAM" id="Phobius"/>
    </source>
</evidence>
<dbReference type="Gene3D" id="3.30.700.10">
    <property type="entry name" value="Glycoprotein, Type 4 Pilin"/>
    <property type="match status" value="1"/>
</dbReference>
<dbReference type="EMBL" id="CP017269">
    <property type="protein sequence ID" value="AOT68178.1"/>
    <property type="molecule type" value="Genomic_DNA"/>
</dbReference>
<sequence length="247" mass="26435">MTIEAHKKRKTAGFTLTELIIVIAVLGILSAIAVPRFLNQITSAQNRVDDANARLLTNVVNIQHAEGTSPPWYNGERFNAVNAGTVHHLTEKVEIQNPANEFVYDSSTGIVTVVPVSGASGGDGSGETEEPPEPGVPTVEEIIQAALDSIVDLSFSTAATDDQPRIVVPPEADGIVFTFTSTTIHHNHIDISSDNKSATFTRHNNQIREGNLTLTATKDGKSSTITFKIVIPSKNAANKEVTVTKIS</sequence>
<dbReference type="RefSeq" id="WP_069973732.1">
    <property type="nucleotide sequence ID" value="NZ_CP017269.1"/>
</dbReference>
<dbReference type="SUPFAM" id="SSF54523">
    <property type="entry name" value="Pili subunits"/>
    <property type="match status" value="1"/>
</dbReference>
<dbReference type="Pfam" id="PF07963">
    <property type="entry name" value="N_methyl"/>
    <property type="match status" value="1"/>
</dbReference>
<organism evidence="3 4">
    <name type="scientific">Geosporobacter ferrireducens</name>
    <dbReference type="NCBI Taxonomy" id="1424294"/>
    <lineage>
        <taxon>Bacteria</taxon>
        <taxon>Bacillati</taxon>
        <taxon>Bacillota</taxon>
        <taxon>Clostridia</taxon>
        <taxon>Peptostreptococcales</taxon>
        <taxon>Thermotaleaceae</taxon>
        <taxon>Geosporobacter</taxon>
    </lineage>
</organism>
<dbReference type="KEGG" id="gfe:Gferi_00415"/>
<keyword evidence="2" id="KW-0812">Transmembrane</keyword>
<dbReference type="STRING" id="1424294.Gferi_00415"/>
<gene>
    <name evidence="3" type="ORF">Gferi_00415</name>
</gene>